<organism evidence="1 2">
    <name type="scientific">Cymbomonas tetramitiformis</name>
    <dbReference type="NCBI Taxonomy" id="36881"/>
    <lineage>
        <taxon>Eukaryota</taxon>
        <taxon>Viridiplantae</taxon>
        <taxon>Chlorophyta</taxon>
        <taxon>Pyramimonadophyceae</taxon>
        <taxon>Pyramimonadales</taxon>
        <taxon>Pyramimonadaceae</taxon>
        <taxon>Cymbomonas</taxon>
    </lineage>
</organism>
<name>A0AAE0CIB9_9CHLO</name>
<dbReference type="AlphaFoldDB" id="A0AAE0CIB9"/>
<feature type="non-terminal residue" evidence="1">
    <location>
        <position position="1"/>
    </location>
</feature>
<reference evidence="1 2" key="1">
    <citation type="journal article" date="2015" name="Genome Biol. Evol.">
        <title>Comparative Genomics of a Bacterivorous Green Alga Reveals Evolutionary Causalities and Consequences of Phago-Mixotrophic Mode of Nutrition.</title>
        <authorList>
            <person name="Burns J.A."/>
            <person name="Paasch A."/>
            <person name="Narechania A."/>
            <person name="Kim E."/>
        </authorList>
    </citation>
    <scope>NUCLEOTIDE SEQUENCE [LARGE SCALE GENOMIC DNA]</scope>
    <source>
        <strain evidence="1 2">PLY_AMNH</strain>
    </source>
</reference>
<evidence type="ECO:0000313" key="1">
    <source>
        <dbReference type="EMBL" id="KAK3254430.1"/>
    </source>
</evidence>
<evidence type="ECO:0000313" key="2">
    <source>
        <dbReference type="Proteomes" id="UP001190700"/>
    </source>
</evidence>
<dbReference type="Proteomes" id="UP001190700">
    <property type="component" value="Unassembled WGS sequence"/>
</dbReference>
<dbReference type="EMBL" id="LGRX02023589">
    <property type="protein sequence ID" value="KAK3254430.1"/>
    <property type="molecule type" value="Genomic_DNA"/>
</dbReference>
<sequence>EDCAALGDGLWLRYTTDEAETVIGVGLLPYGDVIHDPDRYEVFLCDSTVLGTNASAVDVASSCGTQLATCNASLGATTLQTCTGWGGSSVSANFALRITRTGGQQPKLLERLISELVCL</sequence>
<accession>A0AAE0CIB9</accession>
<gene>
    <name evidence="1" type="ORF">CYMTET_36352</name>
</gene>
<proteinExistence type="predicted"/>
<protein>
    <submittedName>
        <fullName evidence="1">Uncharacterized protein</fullName>
    </submittedName>
</protein>
<comment type="caution">
    <text evidence="1">The sequence shown here is derived from an EMBL/GenBank/DDBJ whole genome shotgun (WGS) entry which is preliminary data.</text>
</comment>
<keyword evidence="2" id="KW-1185">Reference proteome</keyword>